<evidence type="ECO:0000313" key="2">
    <source>
        <dbReference type="EMBL" id="KAH3697741.1"/>
    </source>
</evidence>
<dbReference type="AlphaFoldDB" id="A0A9D3YEP0"/>
<dbReference type="Proteomes" id="UP000828390">
    <property type="component" value="Unassembled WGS sequence"/>
</dbReference>
<evidence type="ECO:0000313" key="3">
    <source>
        <dbReference type="Proteomes" id="UP000828390"/>
    </source>
</evidence>
<proteinExistence type="predicted"/>
<evidence type="ECO:0000313" key="1">
    <source>
        <dbReference type="EMBL" id="KAH3697736.1"/>
    </source>
</evidence>
<accession>A0A9D3YEP0</accession>
<gene>
    <name evidence="1" type="ORF">DPMN_085246</name>
    <name evidence="2" type="ORF">DPMN_085251</name>
</gene>
<sequence>MVIRTDQGTAFETKQGLQDALLDIGNQNDEDQRARSFAKNGHVEKFNRTSMSKADIVCE</sequence>
<reference evidence="2" key="2">
    <citation type="submission" date="2020-11" db="EMBL/GenBank/DDBJ databases">
        <authorList>
            <person name="McCartney M.A."/>
            <person name="Auch B."/>
            <person name="Kono T."/>
            <person name="Mallez S."/>
            <person name="Becker A."/>
            <person name="Gohl D.M."/>
            <person name="Silverstein K.A.T."/>
            <person name="Koren S."/>
            <person name="Bechman K.B."/>
            <person name="Herman A."/>
            <person name="Abrahante J.E."/>
            <person name="Garbe J."/>
        </authorList>
    </citation>
    <scope>NUCLEOTIDE SEQUENCE</scope>
    <source>
        <strain evidence="2">Duluth1</strain>
        <tissue evidence="2">Whole animal</tissue>
    </source>
</reference>
<dbReference type="EMBL" id="JAIWYP010000016">
    <property type="protein sequence ID" value="KAH3697741.1"/>
    <property type="molecule type" value="Genomic_DNA"/>
</dbReference>
<keyword evidence="3" id="KW-1185">Reference proteome</keyword>
<organism evidence="2 3">
    <name type="scientific">Dreissena polymorpha</name>
    <name type="common">Zebra mussel</name>
    <name type="synonym">Mytilus polymorpha</name>
    <dbReference type="NCBI Taxonomy" id="45954"/>
    <lineage>
        <taxon>Eukaryota</taxon>
        <taxon>Metazoa</taxon>
        <taxon>Spiralia</taxon>
        <taxon>Lophotrochozoa</taxon>
        <taxon>Mollusca</taxon>
        <taxon>Bivalvia</taxon>
        <taxon>Autobranchia</taxon>
        <taxon>Heteroconchia</taxon>
        <taxon>Euheterodonta</taxon>
        <taxon>Imparidentia</taxon>
        <taxon>Neoheterodontei</taxon>
        <taxon>Myida</taxon>
        <taxon>Dreissenoidea</taxon>
        <taxon>Dreissenidae</taxon>
        <taxon>Dreissena</taxon>
    </lineage>
</organism>
<comment type="caution">
    <text evidence="2">The sequence shown here is derived from an EMBL/GenBank/DDBJ whole genome shotgun (WGS) entry which is preliminary data.</text>
</comment>
<name>A0A9D3YEP0_DREPO</name>
<protein>
    <submittedName>
        <fullName evidence="2">Uncharacterized protein</fullName>
    </submittedName>
</protein>
<reference evidence="2" key="1">
    <citation type="journal article" date="2019" name="bioRxiv">
        <title>The Genome of the Zebra Mussel, Dreissena polymorpha: A Resource for Invasive Species Research.</title>
        <authorList>
            <person name="McCartney M.A."/>
            <person name="Auch B."/>
            <person name="Kono T."/>
            <person name="Mallez S."/>
            <person name="Zhang Y."/>
            <person name="Obille A."/>
            <person name="Becker A."/>
            <person name="Abrahante J.E."/>
            <person name="Garbe J."/>
            <person name="Badalamenti J.P."/>
            <person name="Herman A."/>
            <person name="Mangelson H."/>
            <person name="Liachko I."/>
            <person name="Sullivan S."/>
            <person name="Sone E.D."/>
            <person name="Koren S."/>
            <person name="Silverstein K.A.T."/>
            <person name="Beckman K.B."/>
            <person name="Gohl D.M."/>
        </authorList>
    </citation>
    <scope>NUCLEOTIDE SEQUENCE</scope>
    <source>
        <strain evidence="2">Duluth1</strain>
        <tissue evidence="2">Whole animal</tissue>
    </source>
</reference>
<dbReference type="EMBL" id="JAIWYP010000016">
    <property type="protein sequence ID" value="KAH3697736.1"/>
    <property type="molecule type" value="Genomic_DNA"/>
</dbReference>